<dbReference type="Gene3D" id="6.20.350.10">
    <property type="match status" value="1"/>
</dbReference>
<dbReference type="Pfam" id="PF02026">
    <property type="entry name" value="RyR"/>
    <property type="match status" value="1"/>
</dbReference>
<organism evidence="2 3">
    <name type="scientific">Candidatus Gemmiger excrementavium</name>
    <dbReference type="NCBI Taxonomy" id="2838608"/>
    <lineage>
        <taxon>Bacteria</taxon>
        <taxon>Bacillati</taxon>
        <taxon>Bacillota</taxon>
        <taxon>Clostridia</taxon>
        <taxon>Eubacteriales</taxon>
        <taxon>Gemmiger</taxon>
    </lineage>
</organism>
<protein>
    <recommendedName>
        <fullName evidence="1">Ryanodine receptor Ryr domain-containing protein</fullName>
    </recommendedName>
</protein>
<proteinExistence type="predicted"/>
<reference evidence="2" key="1">
    <citation type="journal article" date="2021" name="PeerJ">
        <title>Extensive microbial diversity within the chicken gut microbiome revealed by metagenomics and culture.</title>
        <authorList>
            <person name="Gilroy R."/>
            <person name="Ravi A."/>
            <person name="Getino M."/>
            <person name="Pursley I."/>
            <person name="Horton D.L."/>
            <person name="Alikhan N.F."/>
            <person name="Baker D."/>
            <person name="Gharbi K."/>
            <person name="Hall N."/>
            <person name="Watson M."/>
            <person name="Adriaenssens E.M."/>
            <person name="Foster-Nyarko E."/>
            <person name="Jarju S."/>
            <person name="Secka A."/>
            <person name="Antonio M."/>
            <person name="Oren A."/>
            <person name="Chaudhuri R.R."/>
            <person name="La Ragione R."/>
            <person name="Hildebrand F."/>
            <person name="Pallen M.J."/>
        </authorList>
    </citation>
    <scope>NUCLEOTIDE SEQUENCE</scope>
    <source>
        <strain evidence="2">3436</strain>
    </source>
</reference>
<sequence>MEKYITRGRKILLFCFPLACGLIGLAVVAGEPLLDSLYRCIGMYLLDYGDTPPNLWVEVARWTAPLATASWVVLAFGALRRVLCGWLRYLRADSVAVYGQGPAVALLLDQLGNRGVAGGQSLLPAHRYILVGPEEKNLSFYREHQRELADKPVYLQSHSLSPLASNHPLLKFFCPEANAARLFWQKRGLYQISCRKKHQLQIVLLGFGRLGEELLLRGLQVNIFAPDQCIQYHIFGGGERFEAIHTGIARIEDPVVFHREPWYTRLDLVEQADLLLVLEQEDQPHLLEDLLLATTRQTVDVFAGDALAATPLEQNPRLHIFPWEQRAYTPEILLDDLLLARAKAINLRYSHLYGKVAETAENRETEWARLDPFTRESNISAADYHQVRLEMLAALGLPASAQALPEQALELLAELEHIRWCRYHYLHNWVWGQPEDGKRKDPVRRIHADLVPYGQLTEAEKEKDRENIRILLSVE</sequence>
<gene>
    <name evidence="2" type="ORF">H9810_01240</name>
</gene>
<evidence type="ECO:0000313" key="3">
    <source>
        <dbReference type="Proteomes" id="UP000824031"/>
    </source>
</evidence>
<dbReference type="AlphaFoldDB" id="A0A9D2JEY5"/>
<evidence type="ECO:0000259" key="1">
    <source>
        <dbReference type="Pfam" id="PF02026"/>
    </source>
</evidence>
<name>A0A9D2JEY5_9FIRM</name>
<feature type="domain" description="Ryanodine receptor Ryr" evidence="1">
    <location>
        <begin position="406"/>
        <end position="471"/>
    </location>
</feature>
<comment type="caution">
    <text evidence="2">The sequence shown here is derived from an EMBL/GenBank/DDBJ whole genome shotgun (WGS) entry which is preliminary data.</text>
</comment>
<dbReference type="InterPro" id="IPR003032">
    <property type="entry name" value="Ryanodine_rcpt"/>
</dbReference>
<dbReference type="EMBL" id="DXBO01000020">
    <property type="protein sequence ID" value="HIZ47331.1"/>
    <property type="molecule type" value="Genomic_DNA"/>
</dbReference>
<evidence type="ECO:0000313" key="2">
    <source>
        <dbReference type="EMBL" id="HIZ47331.1"/>
    </source>
</evidence>
<reference evidence="2" key="2">
    <citation type="submission" date="2021-04" db="EMBL/GenBank/DDBJ databases">
        <authorList>
            <person name="Gilroy R."/>
        </authorList>
    </citation>
    <scope>NUCLEOTIDE SEQUENCE</scope>
    <source>
        <strain evidence="2">3436</strain>
    </source>
</reference>
<dbReference type="Proteomes" id="UP000824031">
    <property type="component" value="Unassembled WGS sequence"/>
</dbReference>
<accession>A0A9D2JEY5</accession>